<dbReference type="EMBL" id="WEGH01000003">
    <property type="protein sequence ID" value="MQY07316.1"/>
    <property type="molecule type" value="Genomic_DNA"/>
</dbReference>
<evidence type="ECO:0000313" key="3">
    <source>
        <dbReference type="Proteomes" id="UP000487268"/>
    </source>
</evidence>
<evidence type="ECO:0000256" key="1">
    <source>
        <dbReference type="SAM" id="MobiDB-lite"/>
    </source>
</evidence>
<reference evidence="2 3" key="1">
    <citation type="submission" date="2019-10" db="EMBL/GenBank/DDBJ databases">
        <title>Actinomadura rubteroloni sp. nov. and Actinomadura macrotermitis sp. nov., isolated from the gut of fungus growing-termite Macrotermes natalensis.</title>
        <authorList>
            <person name="Benndorf R."/>
            <person name="Martin K."/>
            <person name="Kuefner M."/>
            <person name="De Beer W."/>
            <person name="Kaster A.-K."/>
            <person name="Vollmers J."/>
            <person name="Poulsen M."/>
            <person name="Beemelmanns C."/>
        </authorList>
    </citation>
    <scope>NUCLEOTIDE SEQUENCE [LARGE SCALE GENOMIC DNA]</scope>
    <source>
        <strain evidence="2 3">RB68</strain>
    </source>
</reference>
<gene>
    <name evidence="2" type="ORF">ACRB68_54160</name>
</gene>
<protein>
    <submittedName>
        <fullName evidence="2">Uncharacterized protein</fullName>
    </submittedName>
</protein>
<comment type="caution">
    <text evidence="2">The sequence shown here is derived from an EMBL/GenBank/DDBJ whole genome shotgun (WGS) entry which is preliminary data.</text>
</comment>
<dbReference type="RefSeq" id="WP_153537037.1">
    <property type="nucleotide sequence ID" value="NZ_WEGH01000003.1"/>
</dbReference>
<keyword evidence="3" id="KW-1185">Reference proteome</keyword>
<feature type="region of interest" description="Disordered" evidence="1">
    <location>
        <begin position="39"/>
        <end position="68"/>
    </location>
</feature>
<sequence>MESADESAHTLETAVAARRAIGLIRAGTRLGKAIPAFTAGTATEQEINGKAYDSDALRRPQSENPVHE</sequence>
<dbReference type="Proteomes" id="UP000487268">
    <property type="component" value="Unassembled WGS sequence"/>
</dbReference>
<organism evidence="2 3">
    <name type="scientific">Actinomadura macrotermitis</name>
    <dbReference type="NCBI Taxonomy" id="2585200"/>
    <lineage>
        <taxon>Bacteria</taxon>
        <taxon>Bacillati</taxon>
        <taxon>Actinomycetota</taxon>
        <taxon>Actinomycetes</taxon>
        <taxon>Streptosporangiales</taxon>
        <taxon>Thermomonosporaceae</taxon>
        <taxon>Actinomadura</taxon>
    </lineage>
</organism>
<feature type="compositionally biased region" description="Basic and acidic residues" evidence="1">
    <location>
        <begin position="52"/>
        <end position="68"/>
    </location>
</feature>
<evidence type="ECO:0000313" key="2">
    <source>
        <dbReference type="EMBL" id="MQY07316.1"/>
    </source>
</evidence>
<name>A0A7K0C1T0_9ACTN</name>
<accession>A0A7K0C1T0</accession>
<proteinExistence type="predicted"/>
<dbReference type="AlphaFoldDB" id="A0A7K0C1T0"/>